<organism evidence="3 4">
    <name type="scientific">Ceratobasidium theobromae</name>
    <dbReference type="NCBI Taxonomy" id="1582974"/>
    <lineage>
        <taxon>Eukaryota</taxon>
        <taxon>Fungi</taxon>
        <taxon>Dikarya</taxon>
        <taxon>Basidiomycota</taxon>
        <taxon>Agaricomycotina</taxon>
        <taxon>Agaricomycetes</taxon>
        <taxon>Cantharellales</taxon>
        <taxon>Ceratobasidiaceae</taxon>
        <taxon>Ceratobasidium</taxon>
    </lineage>
</organism>
<dbReference type="InterPro" id="IPR036047">
    <property type="entry name" value="F-box-like_dom_sf"/>
</dbReference>
<dbReference type="OrthoDB" id="2322499at2759"/>
<reference evidence="3 4" key="1">
    <citation type="journal article" date="2019" name="Fungal Biol. Biotechnol.">
        <title>Draft genome sequence of fastidious pathogen Ceratobasidium theobromae, which causes vascular-streak dieback in Theobroma cacao.</title>
        <authorList>
            <person name="Ali S.S."/>
            <person name="Asman A."/>
            <person name="Shao J."/>
            <person name="Firmansyah A.P."/>
            <person name="Susilo A.W."/>
            <person name="Rosmana A."/>
            <person name="McMahon P."/>
            <person name="Junaid M."/>
            <person name="Guest D."/>
            <person name="Kheng T.Y."/>
            <person name="Meinhardt L.W."/>
            <person name="Bailey B.A."/>
        </authorList>
    </citation>
    <scope>NUCLEOTIDE SEQUENCE [LARGE SCALE GENOMIC DNA]</scope>
    <source>
        <strain evidence="3 4">CT2</strain>
    </source>
</reference>
<dbReference type="InterPro" id="IPR001810">
    <property type="entry name" value="F-box_dom"/>
</dbReference>
<keyword evidence="4" id="KW-1185">Reference proteome</keyword>
<dbReference type="SUPFAM" id="SSF81383">
    <property type="entry name" value="F-box domain"/>
    <property type="match status" value="1"/>
</dbReference>
<evidence type="ECO:0000313" key="3">
    <source>
        <dbReference type="EMBL" id="KAB5588919.1"/>
    </source>
</evidence>
<evidence type="ECO:0000313" key="4">
    <source>
        <dbReference type="Proteomes" id="UP000383932"/>
    </source>
</evidence>
<dbReference type="Pfam" id="PF00646">
    <property type="entry name" value="F-box"/>
    <property type="match status" value="1"/>
</dbReference>
<accession>A0A5N5QBA5</accession>
<proteinExistence type="predicted"/>
<gene>
    <name evidence="3" type="ORF">CTheo_7632</name>
</gene>
<feature type="region of interest" description="Disordered" evidence="1">
    <location>
        <begin position="385"/>
        <end position="414"/>
    </location>
</feature>
<protein>
    <recommendedName>
        <fullName evidence="2">F-box domain-containing protein</fullName>
    </recommendedName>
</protein>
<dbReference type="EMBL" id="SSOP01000346">
    <property type="protein sequence ID" value="KAB5588919.1"/>
    <property type="molecule type" value="Genomic_DNA"/>
</dbReference>
<evidence type="ECO:0000256" key="1">
    <source>
        <dbReference type="SAM" id="MobiDB-lite"/>
    </source>
</evidence>
<comment type="caution">
    <text evidence="3">The sequence shown here is derived from an EMBL/GenBank/DDBJ whole genome shotgun (WGS) entry which is preliminary data.</text>
</comment>
<sequence length="414" mass="47331">MADLRLIRSSANGLGWLQLFHHQSGLLRNTPTNTLPQIHRMASLTKALAAIKKRETPNSKSAGVAEWLETYNKTLKRYECFPRLEVEDSSSDDEVSKTGVKPSSGPAQVCTTRRSRTVVDFPLDVFHEIVSYLAVADILSLSKTCKPFCRMLMSVSSKRLWQTALYRIDGLPPCPDILSEPQYASLILKYMFGFAMSAKPKYSTATELRRAGVHEFVPATEGKEMFDPPAKSIVVVLKRDVHTLVDEIKAIGAPISSPKIEQWRAHKTKAINACREFTGELVKYIQKTESDWLDEVRTIRRIREKEIQQRLRKDGWTSHDMQFPRETSALWDRLIQKPKILTDDANRGHVEKLAWEERSTRRHQCFIQTLEGTYKGEFRPLSNRTFDHQTLNKRSDGGNCTAPIEEDPNARHQH</sequence>
<name>A0A5N5QBA5_9AGAM</name>
<dbReference type="PROSITE" id="PS50181">
    <property type="entry name" value="FBOX"/>
    <property type="match status" value="1"/>
</dbReference>
<evidence type="ECO:0000259" key="2">
    <source>
        <dbReference type="PROSITE" id="PS50181"/>
    </source>
</evidence>
<feature type="domain" description="F-box" evidence="2">
    <location>
        <begin position="115"/>
        <end position="164"/>
    </location>
</feature>
<dbReference type="Proteomes" id="UP000383932">
    <property type="component" value="Unassembled WGS sequence"/>
</dbReference>
<dbReference type="AlphaFoldDB" id="A0A5N5QBA5"/>